<dbReference type="EMBL" id="CM009753">
    <property type="protein sequence ID" value="PUZ56717.1"/>
    <property type="molecule type" value="Genomic_DNA"/>
</dbReference>
<dbReference type="PANTHER" id="PTHR47127">
    <property type="entry name" value="10A19I.15"/>
    <property type="match status" value="1"/>
</dbReference>
<gene>
    <name evidence="1" type="ORF">GQ55_5G354200</name>
</gene>
<proteinExistence type="predicted"/>
<sequence length="168" mass="19319">MSGFILRWLTELVGEGVKTDKGFKDVHLNKVASDLYEFTGQDVIGSQVYNHLCKWRATWDHPKDIEFLNCHLVNYAQMQAIFASGVATRRHAMGSNEPLAVKESIHAEGAPRIVHAIVGCSNFTKVQLMFCLYHLMEHKRSALRFLDMNDEEKDLWLTNHVTKHDMLY</sequence>
<accession>A0A2T7DMD9</accession>
<reference evidence="1 2" key="1">
    <citation type="submission" date="2018-04" db="EMBL/GenBank/DDBJ databases">
        <title>WGS assembly of Panicum hallii var. hallii HAL2.</title>
        <authorList>
            <person name="Lovell J."/>
            <person name="Jenkins J."/>
            <person name="Lowry D."/>
            <person name="Mamidi S."/>
            <person name="Sreedasyam A."/>
            <person name="Weng X."/>
            <person name="Barry K."/>
            <person name="Bonette J."/>
            <person name="Campitelli B."/>
            <person name="Daum C."/>
            <person name="Gordon S."/>
            <person name="Gould B."/>
            <person name="Lipzen A."/>
            <person name="MacQueen A."/>
            <person name="Palacio-Mejia J."/>
            <person name="Plott C."/>
            <person name="Shakirov E."/>
            <person name="Shu S."/>
            <person name="Yoshinaga Y."/>
            <person name="Zane M."/>
            <person name="Rokhsar D."/>
            <person name="Grimwood J."/>
            <person name="Schmutz J."/>
            <person name="Juenger T."/>
        </authorList>
    </citation>
    <scope>NUCLEOTIDE SEQUENCE [LARGE SCALE GENOMIC DNA]</scope>
    <source>
        <strain evidence="2">cv. HAL2</strain>
    </source>
</reference>
<evidence type="ECO:0000313" key="2">
    <source>
        <dbReference type="Proteomes" id="UP000244336"/>
    </source>
</evidence>
<keyword evidence="2" id="KW-1185">Reference proteome</keyword>
<dbReference type="Gramene" id="PUZ56717">
    <property type="protein sequence ID" value="PUZ56717"/>
    <property type="gene ID" value="GQ55_5G354200"/>
</dbReference>
<dbReference type="AlphaFoldDB" id="A0A2T7DMD9"/>
<dbReference type="OrthoDB" id="686674at2759"/>
<name>A0A2T7DMD9_9POAL</name>
<evidence type="ECO:0008006" key="3">
    <source>
        <dbReference type="Google" id="ProtNLM"/>
    </source>
</evidence>
<organism evidence="1 2">
    <name type="scientific">Panicum hallii var. hallii</name>
    <dbReference type="NCBI Taxonomy" id="1504633"/>
    <lineage>
        <taxon>Eukaryota</taxon>
        <taxon>Viridiplantae</taxon>
        <taxon>Streptophyta</taxon>
        <taxon>Embryophyta</taxon>
        <taxon>Tracheophyta</taxon>
        <taxon>Spermatophyta</taxon>
        <taxon>Magnoliopsida</taxon>
        <taxon>Liliopsida</taxon>
        <taxon>Poales</taxon>
        <taxon>Poaceae</taxon>
        <taxon>PACMAD clade</taxon>
        <taxon>Panicoideae</taxon>
        <taxon>Panicodae</taxon>
        <taxon>Paniceae</taxon>
        <taxon>Panicinae</taxon>
        <taxon>Panicum</taxon>
        <taxon>Panicum sect. Panicum</taxon>
    </lineage>
</organism>
<evidence type="ECO:0000313" key="1">
    <source>
        <dbReference type="EMBL" id="PUZ56717.1"/>
    </source>
</evidence>
<protein>
    <recommendedName>
        <fullName evidence="3">Myb/SANT-like domain-containing protein</fullName>
    </recommendedName>
</protein>
<dbReference type="Proteomes" id="UP000244336">
    <property type="component" value="Chromosome 5"/>
</dbReference>